<protein>
    <submittedName>
        <fullName evidence="2">Uncharacterized protein</fullName>
    </submittedName>
</protein>
<gene>
    <name evidence="2" type="ORF">AAF712_015694</name>
</gene>
<proteinExistence type="predicted"/>
<evidence type="ECO:0000313" key="2">
    <source>
        <dbReference type="EMBL" id="KAL0057653.1"/>
    </source>
</evidence>
<organism evidence="2 3">
    <name type="scientific">Marasmius tenuissimus</name>
    <dbReference type="NCBI Taxonomy" id="585030"/>
    <lineage>
        <taxon>Eukaryota</taxon>
        <taxon>Fungi</taxon>
        <taxon>Dikarya</taxon>
        <taxon>Basidiomycota</taxon>
        <taxon>Agaricomycotina</taxon>
        <taxon>Agaricomycetes</taxon>
        <taxon>Agaricomycetidae</taxon>
        <taxon>Agaricales</taxon>
        <taxon>Marasmiineae</taxon>
        <taxon>Marasmiaceae</taxon>
        <taxon>Marasmius</taxon>
    </lineage>
</organism>
<dbReference type="Proteomes" id="UP001437256">
    <property type="component" value="Unassembled WGS sequence"/>
</dbReference>
<evidence type="ECO:0000313" key="3">
    <source>
        <dbReference type="Proteomes" id="UP001437256"/>
    </source>
</evidence>
<sequence>MSEPSSSATTQGTETSETRGRGRGRGKSRGGLGKYLRARGRGRGFGRPAEFHKRLLLEGEGPADEEEDEGEKAERAKKYSRRQLGTNADRYKEEEPELGSDGEPIVEPEVDLSSFLARQKLDDEANLPGPSVKDDEDDDDDVDHSIDPVALGYQSKSDIAASRKGKAQEIQWDNQLDELMREKESADAARDLKSRFRAKSEKLKTKPITPSVRERKQDGSTVEAPPLPLPENAKLKTQQKEMEDFLDDLLG</sequence>
<feature type="compositionally biased region" description="Low complexity" evidence="1">
    <location>
        <begin position="1"/>
        <end position="15"/>
    </location>
</feature>
<comment type="caution">
    <text evidence="2">The sequence shown here is derived from an EMBL/GenBank/DDBJ whole genome shotgun (WGS) entry which is preliminary data.</text>
</comment>
<reference evidence="2 3" key="1">
    <citation type="submission" date="2024-05" db="EMBL/GenBank/DDBJ databases">
        <title>A draft genome resource for the thread blight pathogen Marasmius tenuissimus strain MS-2.</title>
        <authorList>
            <person name="Yulfo-Soto G.E."/>
            <person name="Baruah I.K."/>
            <person name="Amoako-Attah I."/>
            <person name="Bukari Y."/>
            <person name="Meinhardt L.W."/>
            <person name="Bailey B.A."/>
            <person name="Cohen S.P."/>
        </authorList>
    </citation>
    <scope>NUCLEOTIDE SEQUENCE [LARGE SCALE GENOMIC DNA]</scope>
    <source>
        <strain evidence="2 3">MS-2</strain>
    </source>
</reference>
<name>A0ABR2Z8P3_9AGAR</name>
<evidence type="ECO:0000256" key="1">
    <source>
        <dbReference type="SAM" id="MobiDB-lite"/>
    </source>
</evidence>
<feature type="region of interest" description="Disordered" evidence="1">
    <location>
        <begin position="183"/>
        <end position="251"/>
    </location>
</feature>
<dbReference type="EMBL" id="JBBXMP010000468">
    <property type="protein sequence ID" value="KAL0057653.1"/>
    <property type="molecule type" value="Genomic_DNA"/>
</dbReference>
<feature type="compositionally biased region" description="Acidic residues" evidence="1">
    <location>
        <begin position="61"/>
        <end position="71"/>
    </location>
</feature>
<keyword evidence="3" id="KW-1185">Reference proteome</keyword>
<accession>A0ABR2Z8P3</accession>
<feature type="compositionally biased region" description="Acidic residues" evidence="1">
    <location>
        <begin position="94"/>
        <end position="110"/>
    </location>
</feature>
<feature type="region of interest" description="Disordered" evidence="1">
    <location>
        <begin position="1"/>
        <end position="167"/>
    </location>
</feature>
<feature type="compositionally biased region" description="Basic and acidic residues" evidence="1">
    <location>
        <begin position="183"/>
        <end position="204"/>
    </location>
</feature>